<reference evidence="2 3" key="1">
    <citation type="journal article" date="2015" name="Genome Biol.">
        <title>Comparative genomics of Steinernema reveals deeply conserved gene regulatory networks.</title>
        <authorList>
            <person name="Dillman A.R."/>
            <person name="Macchietto M."/>
            <person name="Porter C.F."/>
            <person name="Rogers A."/>
            <person name="Williams B."/>
            <person name="Antoshechkin I."/>
            <person name="Lee M.M."/>
            <person name="Goodwin Z."/>
            <person name="Lu X."/>
            <person name="Lewis E.E."/>
            <person name="Goodrich-Blair H."/>
            <person name="Stock S.P."/>
            <person name="Adams B.J."/>
            <person name="Sternberg P.W."/>
            <person name="Mortazavi A."/>
        </authorList>
    </citation>
    <scope>NUCLEOTIDE SEQUENCE [LARGE SCALE GENOMIC DNA]</scope>
    <source>
        <strain evidence="2 3">ALL</strain>
    </source>
</reference>
<accession>A0A4U5N2I0</accession>
<name>A0A4U5N2I0_STECR</name>
<reference evidence="2 3" key="2">
    <citation type="journal article" date="2019" name="G3 (Bethesda)">
        <title>Hybrid Assembly of the Genome of the Entomopathogenic Nematode Steinernema carpocapsae Identifies the X-Chromosome.</title>
        <authorList>
            <person name="Serra L."/>
            <person name="Macchietto M."/>
            <person name="Macias-Munoz A."/>
            <person name="McGill C.J."/>
            <person name="Rodriguez I.M."/>
            <person name="Rodriguez B."/>
            <person name="Murad R."/>
            <person name="Mortazavi A."/>
        </authorList>
    </citation>
    <scope>NUCLEOTIDE SEQUENCE [LARGE SCALE GENOMIC DNA]</scope>
    <source>
        <strain evidence="2 3">ALL</strain>
    </source>
</reference>
<sequence length="82" mass="9801">MSIDSEIGFECEVREANLNGVSSGLDELERRRNNKRNENEPYNDDLKEEYLLEKDSKDFEKVFDLMMRRVFVNGQLFFCDIR</sequence>
<protein>
    <submittedName>
        <fullName evidence="2">Uncharacterized protein</fullName>
    </submittedName>
</protein>
<gene>
    <name evidence="2" type="ORF">L596_017579</name>
</gene>
<evidence type="ECO:0000313" key="2">
    <source>
        <dbReference type="EMBL" id="TKR76444.1"/>
    </source>
</evidence>
<dbReference type="AlphaFoldDB" id="A0A4U5N2I0"/>
<keyword evidence="1" id="KW-0175">Coiled coil</keyword>
<dbReference type="EMBL" id="AZBU02000005">
    <property type="protein sequence ID" value="TKR76444.1"/>
    <property type="molecule type" value="Genomic_DNA"/>
</dbReference>
<dbReference type="Proteomes" id="UP000298663">
    <property type="component" value="Unassembled WGS sequence"/>
</dbReference>
<feature type="coiled-coil region" evidence="1">
    <location>
        <begin position="18"/>
        <end position="45"/>
    </location>
</feature>
<proteinExistence type="predicted"/>
<evidence type="ECO:0000313" key="3">
    <source>
        <dbReference type="Proteomes" id="UP000298663"/>
    </source>
</evidence>
<keyword evidence="3" id="KW-1185">Reference proteome</keyword>
<organism evidence="2 3">
    <name type="scientific">Steinernema carpocapsae</name>
    <name type="common">Entomopathogenic nematode</name>
    <dbReference type="NCBI Taxonomy" id="34508"/>
    <lineage>
        <taxon>Eukaryota</taxon>
        <taxon>Metazoa</taxon>
        <taxon>Ecdysozoa</taxon>
        <taxon>Nematoda</taxon>
        <taxon>Chromadorea</taxon>
        <taxon>Rhabditida</taxon>
        <taxon>Tylenchina</taxon>
        <taxon>Panagrolaimomorpha</taxon>
        <taxon>Strongyloidoidea</taxon>
        <taxon>Steinernematidae</taxon>
        <taxon>Steinernema</taxon>
    </lineage>
</organism>
<comment type="caution">
    <text evidence="2">The sequence shown here is derived from an EMBL/GenBank/DDBJ whole genome shotgun (WGS) entry which is preliminary data.</text>
</comment>
<evidence type="ECO:0000256" key="1">
    <source>
        <dbReference type="SAM" id="Coils"/>
    </source>
</evidence>